<evidence type="ECO:0000313" key="3">
    <source>
        <dbReference type="EMBL" id="MYM74140.1"/>
    </source>
</evidence>
<dbReference type="RefSeq" id="WP_161051162.1">
    <property type="nucleotide sequence ID" value="NZ_WWCR01000020.1"/>
</dbReference>
<dbReference type="PANTHER" id="PTHR37312">
    <property type="entry name" value="MEMBRANE-BOUND ACYLTRANSFERASE YKRP-RELATED"/>
    <property type="match status" value="1"/>
</dbReference>
<dbReference type="InterPro" id="IPR002656">
    <property type="entry name" value="Acyl_transf_3_dom"/>
</dbReference>
<evidence type="ECO:0000259" key="2">
    <source>
        <dbReference type="Pfam" id="PF01757"/>
    </source>
</evidence>
<feature type="transmembrane region" description="Helical" evidence="1">
    <location>
        <begin position="182"/>
        <end position="205"/>
    </location>
</feature>
<keyword evidence="1" id="KW-0812">Transmembrane</keyword>
<reference evidence="3 4" key="1">
    <citation type="submission" date="2019-12" db="EMBL/GenBank/DDBJ databases">
        <title>Novel species isolated from a subtropical stream in China.</title>
        <authorList>
            <person name="Lu H."/>
        </authorList>
    </citation>
    <scope>NUCLEOTIDE SEQUENCE [LARGE SCALE GENOMIC DNA]</scope>
    <source>
        <strain evidence="3 4">FT134W</strain>
    </source>
</reference>
<feature type="transmembrane region" description="Helical" evidence="1">
    <location>
        <begin position="142"/>
        <end position="162"/>
    </location>
</feature>
<feature type="transmembrane region" description="Helical" evidence="1">
    <location>
        <begin position="32"/>
        <end position="53"/>
    </location>
</feature>
<accession>A0A7X4KI50</accession>
<dbReference type="AlphaFoldDB" id="A0A7X4KI50"/>
<evidence type="ECO:0000313" key="4">
    <source>
        <dbReference type="Proteomes" id="UP000469734"/>
    </source>
</evidence>
<comment type="caution">
    <text evidence="3">The sequence shown here is derived from an EMBL/GenBank/DDBJ whole genome shotgun (WGS) entry which is preliminary data.</text>
</comment>
<dbReference type="EMBL" id="WWCR01000020">
    <property type="protein sequence ID" value="MYM74140.1"/>
    <property type="molecule type" value="Genomic_DNA"/>
</dbReference>
<feature type="transmembrane region" description="Helical" evidence="1">
    <location>
        <begin position="280"/>
        <end position="300"/>
    </location>
</feature>
<feature type="transmembrane region" description="Helical" evidence="1">
    <location>
        <begin position="112"/>
        <end position="130"/>
    </location>
</feature>
<proteinExistence type="predicted"/>
<feature type="transmembrane region" description="Helical" evidence="1">
    <location>
        <begin position="217"/>
        <end position="235"/>
    </location>
</feature>
<evidence type="ECO:0000256" key="1">
    <source>
        <dbReference type="SAM" id="Phobius"/>
    </source>
</evidence>
<dbReference type="PANTHER" id="PTHR37312:SF1">
    <property type="entry name" value="MEMBRANE-BOUND ACYLTRANSFERASE YKRP-RELATED"/>
    <property type="match status" value="1"/>
</dbReference>
<feature type="transmembrane region" description="Helical" evidence="1">
    <location>
        <begin position="312"/>
        <end position="332"/>
    </location>
</feature>
<keyword evidence="1" id="KW-1133">Transmembrane helix</keyword>
<organism evidence="3 4">
    <name type="scientific">Duganella margarita</name>
    <dbReference type="NCBI Taxonomy" id="2692170"/>
    <lineage>
        <taxon>Bacteria</taxon>
        <taxon>Pseudomonadati</taxon>
        <taxon>Pseudomonadota</taxon>
        <taxon>Betaproteobacteria</taxon>
        <taxon>Burkholderiales</taxon>
        <taxon>Oxalobacteraceae</taxon>
        <taxon>Telluria group</taxon>
        <taxon>Duganella</taxon>
    </lineage>
</organism>
<gene>
    <name evidence="3" type="ORF">GTP56_18310</name>
</gene>
<protein>
    <submittedName>
        <fullName evidence="3">Acyltransferase family protein</fullName>
    </submittedName>
</protein>
<dbReference type="InterPro" id="IPR052734">
    <property type="entry name" value="Nod_factor_acetyltransferase"/>
</dbReference>
<dbReference type="Pfam" id="PF01757">
    <property type="entry name" value="Acyl_transf_3"/>
    <property type="match status" value="1"/>
</dbReference>
<dbReference type="Proteomes" id="UP000469734">
    <property type="component" value="Unassembled WGS sequence"/>
</dbReference>
<sequence length="355" mass="39412">MSRNRSIDIAKGIGILLVVLGHNWIVAHEKTLLFQMIYSFHMPLFFLLGGVFLNPAQRFPSFLRSKADALIKPYAVVLVLLGVLKIAAGLTTPSRYFPGVLYGVGATIDWTPLWFLPSLFITMVFVWLLLNTLRDERHPTLGLSAIIVALFLLGDATVTAYSDIPFTPTPHLPLLAPGNTRLAGLPFSLDMLPFSAACLLLGYLCRRQLQEMQFQPRYLMVATVTFIASHLLFSYPTDLNARVYGHWLLTPLRALSGIYIVLELSALIARHKLAAPALAYLGQASLFILIFHAAVEWSAFGRLVTVFPKYKYAIGVLTCVGGVALPLILLEISQRISIMSRLLLPRRARVNAIKL</sequence>
<keyword evidence="3" id="KW-0012">Acyltransferase</keyword>
<keyword evidence="1" id="KW-0472">Membrane</keyword>
<feature type="domain" description="Acyltransferase 3" evidence="2">
    <location>
        <begin position="5"/>
        <end position="296"/>
    </location>
</feature>
<feature type="transmembrane region" description="Helical" evidence="1">
    <location>
        <begin position="247"/>
        <end position="268"/>
    </location>
</feature>
<dbReference type="GO" id="GO:0016747">
    <property type="term" value="F:acyltransferase activity, transferring groups other than amino-acyl groups"/>
    <property type="evidence" value="ECO:0007669"/>
    <property type="project" value="InterPro"/>
</dbReference>
<feature type="transmembrane region" description="Helical" evidence="1">
    <location>
        <begin position="74"/>
        <end position="92"/>
    </location>
</feature>
<keyword evidence="3" id="KW-0808">Transferase</keyword>
<feature type="transmembrane region" description="Helical" evidence="1">
    <location>
        <begin position="9"/>
        <end position="26"/>
    </location>
</feature>
<name>A0A7X4KI50_9BURK</name>